<feature type="domain" description="Myb-like" evidence="7">
    <location>
        <begin position="340"/>
        <end position="401"/>
    </location>
</feature>
<feature type="domain" description="SANT" evidence="8">
    <location>
        <begin position="405"/>
        <end position="456"/>
    </location>
</feature>
<dbReference type="GO" id="GO:0000978">
    <property type="term" value="F:RNA polymerase II cis-regulatory region sequence-specific DNA binding"/>
    <property type="evidence" value="ECO:0007669"/>
    <property type="project" value="TreeGrafter"/>
</dbReference>
<feature type="domain" description="HTH myb-type" evidence="9">
    <location>
        <begin position="295"/>
        <end position="343"/>
    </location>
</feature>
<keyword evidence="1" id="KW-0805">Transcription regulation</keyword>
<evidence type="ECO:0000259" key="8">
    <source>
        <dbReference type="PROSITE" id="PS51293"/>
    </source>
</evidence>
<feature type="compositionally biased region" description="Basic and acidic residues" evidence="6">
    <location>
        <begin position="452"/>
        <end position="466"/>
    </location>
</feature>
<dbReference type="FunFam" id="1.10.10.60:FF:000016">
    <property type="entry name" value="Transcriptional activator Myb isoform A"/>
    <property type="match status" value="1"/>
</dbReference>
<keyword evidence="2" id="KW-0238">DNA-binding</keyword>
<reference evidence="10 11" key="1">
    <citation type="journal article" date="2018" name="New Phytol.">
        <title>Phylogenomics of Endogonaceae and evolution of mycorrhizas within Mucoromycota.</title>
        <authorList>
            <person name="Chang Y."/>
            <person name="Desiro A."/>
            <person name="Na H."/>
            <person name="Sandor L."/>
            <person name="Lipzen A."/>
            <person name="Clum A."/>
            <person name="Barry K."/>
            <person name="Grigoriev I.V."/>
            <person name="Martin F.M."/>
            <person name="Stajich J.E."/>
            <person name="Smith M.E."/>
            <person name="Bonito G."/>
            <person name="Spatafora J.W."/>
        </authorList>
    </citation>
    <scope>NUCLEOTIDE SEQUENCE [LARGE SCALE GENOMIC DNA]</scope>
    <source>
        <strain evidence="10 11">AD002</strain>
    </source>
</reference>
<dbReference type="InterPro" id="IPR009057">
    <property type="entry name" value="Homeodomain-like_sf"/>
</dbReference>
<evidence type="ECO:0000256" key="4">
    <source>
        <dbReference type="ARBA" id="ARBA00023242"/>
    </source>
</evidence>
<keyword evidence="11" id="KW-1185">Reference proteome</keyword>
<feature type="domain" description="Myb-like" evidence="7">
    <location>
        <begin position="402"/>
        <end position="452"/>
    </location>
</feature>
<dbReference type="GO" id="GO:0019185">
    <property type="term" value="C:snRNA-activating protein complex"/>
    <property type="evidence" value="ECO:0007669"/>
    <property type="project" value="TreeGrafter"/>
</dbReference>
<evidence type="ECO:0000256" key="5">
    <source>
        <dbReference type="SAM" id="Coils"/>
    </source>
</evidence>
<sequence length="556" mass="61874">RLSCSFRLGVIKCSETGQQVTPRTVCTFTGCGKAGCCFQDFSTSASHYADDARSSHFSNMQMADISTSISAMGNTWYSTGELKQSFDVINRYEMELNAQQQALNSLQAQIAHKDNEYKHTTNAYHNQFVQFTQALRHKDHRIQQLQMQLTEIYGHPIDLKMQAPPSTDGFMASKPHSIDDNIGLQEFTTGGMTKMESEEVRTLPPWYFGSDLQVSRAHATANSPTASLGNNHHEPSPQAFDTQYESDNTGGSPSSESSPQMHSALDPDNVDFTRSLQSPSPPTGNRHKKPSTYSRWTAEEDELLRAAVNLHGPHKWSMIAAHVPNRTPMQCSTRWLGALNPNIHKGRWTHHEDAVLKNAVYEFSNIPDGEGGYQPIPWNRIAQRIPNRTGIQCQARWTEALDPSVKKGKWSPDEDVILRAGVERYGRCWIRIAEMIEGRTQRQCRTRWVQLKSKEEKQTQPRKGSDASKTPSTEDPGTPSVGDSDLSLDYGSMEEEDGLTPPPSTNSSLASVADVGVNMFAQLEHAHDVAVGLVPHDDTLYSSTPQDMVRRAGLAV</sequence>
<keyword evidence="4" id="KW-0539">Nucleus</keyword>
<dbReference type="InterPro" id="IPR001005">
    <property type="entry name" value="SANT/Myb"/>
</dbReference>
<dbReference type="SMART" id="SM00717">
    <property type="entry name" value="SANT"/>
    <property type="match status" value="3"/>
</dbReference>
<feature type="region of interest" description="Disordered" evidence="6">
    <location>
        <begin position="451"/>
        <end position="509"/>
    </location>
</feature>
<feature type="region of interest" description="Disordered" evidence="6">
    <location>
        <begin position="218"/>
        <end position="294"/>
    </location>
</feature>
<evidence type="ECO:0008006" key="12">
    <source>
        <dbReference type="Google" id="ProtNLM"/>
    </source>
</evidence>
<dbReference type="GO" id="GO:0042796">
    <property type="term" value="P:snRNA transcription by RNA polymerase III"/>
    <property type="evidence" value="ECO:0007669"/>
    <property type="project" value="TreeGrafter"/>
</dbReference>
<dbReference type="EMBL" id="RBNJ01002784">
    <property type="protein sequence ID" value="RUS31594.1"/>
    <property type="molecule type" value="Genomic_DNA"/>
</dbReference>
<evidence type="ECO:0000256" key="1">
    <source>
        <dbReference type="ARBA" id="ARBA00023015"/>
    </source>
</evidence>
<evidence type="ECO:0000259" key="9">
    <source>
        <dbReference type="PROSITE" id="PS51294"/>
    </source>
</evidence>
<evidence type="ECO:0000256" key="2">
    <source>
        <dbReference type="ARBA" id="ARBA00023125"/>
    </source>
</evidence>
<evidence type="ECO:0000256" key="3">
    <source>
        <dbReference type="ARBA" id="ARBA00023163"/>
    </source>
</evidence>
<dbReference type="Gene3D" id="1.10.10.60">
    <property type="entry name" value="Homeodomain-like"/>
    <property type="match status" value="3"/>
</dbReference>
<dbReference type="Proteomes" id="UP000274822">
    <property type="component" value="Unassembled WGS sequence"/>
</dbReference>
<dbReference type="PANTHER" id="PTHR46621">
    <property type="entry name" value="SNRNA-ACTIVATING PROTEIN COMPLEX SUBUNIT 4"/>
    <property type="match status" value="1"/>
</dbReference>
<evidence type="ECO:0000313" key="10">
    <source>
        <dbReference type="EMBL" id="RUS31594.1"/>
    </source>
</evidence>
<dbReference type="InterPro" id="IPR017930">
    <property type="entry name" value="Myb_dom"/>
</dbReference>
<evidence type="ECO:0000256" key="6">
    <source>
        <dbReference type="SAM" id="MobiDB-lite"/>
    </source>
</evidence>
<dbReference type="CDD" id="cd00167">
    <property type="entry name" value="SANT"/>
    <property type="match status" value="3"/>
</dbReference>
<feature type="non-terminal residue" evidence="10">
    <location>
        <position position="1"/>
    </location>
</feature>
<feature type="coiled-coil region" evidence="5">
    <location>
        <begin position="89"/>
        <end position="116"/>
    </location>
</feature>
<organism evidence="10 11">
    <name type="scientific">Jimgerdemannia flammicorona</name>
    <dbReference type="NCBI Taxonomy" id="994334"/>
    <lineage>
        <taxon>Eukaryota</taxon>
        <taxon>Fungi</taxon>
        <taxon>Fungi incertae sedis</taxon>
        <taxon>Mucoromycota</taxon>
        <taxon>Mucoromycotina</taxon>
        <taxon>Endogonomycetes</taxon>
        <taxon>Endogonales</taxon>
        <taxon>Endogonaceae</taxon>
        <taxon>Jimgerdemannia</taxon>
    </lineage>
</organism>
<keyword evidence="5" id="KW-0175">Coiled coil</keyword>
<feature type="compositionally biased region" description="Polar residues" evidence="6">
    <location>
        <begin position="220"/>
        <end position="230"/>
    </location>
</feature>
<protein>
    <recommendedName>
        <fullName evidence="12">Homeodomain-like protein</fullName>
    </recommendedName>
</protein>
<dbReference type="Pfam" id="PF00249">
    <property type="entry name" value="Myb_DNA-binding"/>
    <property type="match status" value="1"/>
</dbReference>
<dbReference type="PANTHER" id="PTHR46621:SF1">
    <property type="entry name" value="SNRNA-ACTIVATING PROTEIN COMPLEX SUBUNIT 4"/>
    <property type="match status" value="1"/>
</dbReference>
<evidence type="ECO:0000259" key="7">
    <source>
        <dbReference type="PROSITE" id="PS50090"/>
    </source>
</evidence>
<comment type="caution">
    <text evidence="10">The sequence shown here is derived from an EMBL/GenBank/DDBJ whole genome shotgun (WGS) entry which is preliminary data.</text>
</comment>
<dbReference type="AlphaFoldDB" id="A0A433QP96"/>
<dbReference type="Pfam" id="PF13921">
    <property type="entry name" value="Myb_DNA-bind_6"/>
    <property type="match status" value="1"/>
</dbReference>
<evidence type="ECO:0000313" key="11">
    <source>
        <dbReference type="Proteomes" id="UP000274822"/>
    </source>
</evidence>
<dbReference type="PROSITE" id="PS50090">
    <property type="entry name" value="MYB_LIKE"/>
    <property type="match status" value="3"/>
</dbReference>
<keyword evidence="3" id="KW-0804">Transcription</keyword>
<dbReference type="GO" id="GO:0042795">
    <property type="term" value="P:snRNA transcription by RNA polymerase II"/>
    <property type="evidence" value="ECO:0007669"/>
    <property type="project" value="TreeGrafter"/>
</dbReference>
<dbReference type="GO" id="GO:0001006">
    <property type="term" value="F:RNA polymerase III type 3 promoter sequence-specific DNA binding"/>
    <property type="evidence" value="ECO:0007669"/>
    <property type="project" value="TreeGrafter"/>
</dbReference>
<feature type="compositionally biased region" description="Low complexity" evidence="6">
    <location>
        <begin position="250"/>
        <end position="259"/>
    </location>
</feature>
<dbReference type="SUPFAM" id="SSF46689">
    <property type="entry name" value="Homeodomain-like"/>
    <property type="match status" value="3"/>
</dbReference>
<proteinExistence type="predicted"/>
<feature type="domain" description="HTH myb-type" evidence="9">
    <location>
        <begin position="402"/>
        <end position="456"/>
    </location>
</feature>
<dbReference type="InterPro" id="IPR051575">
    <property type="entry name" value="Myb-like_DNA-bd"/>
</dbReference>
<feature type="compositionally biased region" description="Polar residues" evidence="6">
    <location>
        <begin position="239"/>
        <end position="249"/>
    </location>
</feature>
<name>A0A433QP96_9FUNG</name>
<feature type="domain" description="Myb-like" evidence="7">
    <location>
        <begin position="288"/>
        <end position="339"/>
    </location>
</feature>
<gene>
    <name evidence="10" type="ORF">BC938DRAFT_477489</name>
</gene>
<dbReference type="PROSITE" id="PS51293">
    <property type="entry name" value="SANT"/>
    <property type="match status" value="1"/>
</dbReference>
<accession>A0A433QP96</accession>
<dbReference type="PROSITE" id="PS51294">
    <property type="entry name" value="HTH_MYB"/>
    <property type="match status" value="2"/>
</dbReference>
<dbReference type="InterPro" id="IPR017884">
    <property type="entry name" value="SANT_dom"/>
</dbReference>